<dbReference type="NCBIfam" id="NF047796">
    <property type="entry name" value="DhDoxPGlucAldDagF"/>
    <property type="match status" value="1"/>
</dbReference>
<dbReference type="Pfam" id="PF07071">
    <property type="entry name" value="KDGP_aldolase"/>
    <property type="match status" value="1"/>
</dbReference>
<dbReference type="STRING" id="742742.HMPREF9452_00777"/>
<dbReference type="HOGENOM" id="CLU_098610_0_0_11"/>
<proteinExistence type="predicted"/>
<sequence length="245" mass="26415">MTNINYYNDRVCLNVLAGCLENARDIYKAAEGHVEVGVLTANYPDVETCVEDMAKYMEVLEGNLSVGLGGGNPAQWRAVADVAKTIKANHFNQVFSAVGWTRANVGNDESHINALVSPTGTPGKVKISTGPLSKDCADPATVSVDTAITMIKEMGGNSLKFFPMGGLKVRDELKAVAEACAREDFCLEPTGGIDLDNFEEIMRIIIDAGVKRIIPHVYSSIIDKSTGCTKIECVEQLLNMVKTLV</sequence>
<keyword evidence="2" id="KW-1185">Reference proteome</keyword>
<protein>
    <recommendedName>
        <fullName evidence="3">4-hydroxy-2-oxoglutarate aldolase</fullName>
    </recommendedName>
</protein>
<dbReference type="InterPro" id="IPR013785">
    <property type="entry name" value="Aldolase_TIM"/>
</dbReference>
<comment type="caution">
    <text evidence="1">The sequence shown here is derived from an EMBL/GenBank/DDBJ whole genome shotgun (WGS) entry which is preliminary data.</text>
</comment>
<reference evidence="1 2" key="1">
    <citation type="submission" date="2011-06" db="EMBL/GenBank/DDBJ databases">
        <title>The Genome Sequence of Collinsella tanakaei YIT 12063.</title>
        <authorList>
            <consortium name="The Broad Institute Genome Sequencing Platform"/>
            <person name="Earl A."/>
            <person name="Ward D."/>
            <person name="Feldgarden M."/>
            <person name="Gevers D."/>
            <person name="Morotomi M."/>
            <person name="Young S.K."/>
            <person name="Zeng Q."/>
            <person name="Gargeya S."/>
            <person name="Fitzgerald M."/>
            <person name="Haas B."/>
            <person name="Abouelleil A."/>
            <person name="Alvarado L."/>
            <person name="Arachchi H.M."/>
            <person name="Berlin A."/>
            <person name="Brown A."/>
            <person name="Chapman S.B."/>
            <person name="Chen Z."/>
            <person name="Dunbar C."/>
            <person name="Freedman E."/>
            <person name="Gearin G."/>
            <person name="Gellesch M."/>
            <person name="Goldberg J."/>
            <person name="Griggs A."/>
            <person name="Gujja S."/>
            <person name="Heiman D."/>
            <person name="Howarth C."/>
            <person name="Larson L."/>
            <person name="Lui A."/>
            <person name="MacDonald P.J.P."/>
            <person name="Mehta T."/>
            <person name="Montmayeur A."/>
            <person name="Murphy C."/>
            <person name="Neiman D."/>
            <person name="Pearson M."/>
            <person name="Priest M."/>
            <person name="Roberts A."/>
            <person name="Saif S."/>
            <person name="Shea T."/>
            <person name="Shenoy N."/>
            <person name="Sisk P."/>
            <person name="Stolte C."/>
            <person name="Sykes S."/>
            <person name="Wortman J."/>
            <person name="Nusbaum C."/>
            <person name="Birren B."/>
        </authorList>
    </citation>
    <scope>NUCLEOTIDE SEQUENCE [LARGE SCALE GENOMIC DNA]</scope>
    <source>
        <strain evidence="1 2">YIT 12063</strain>
    </source>
</reference>
<dbReference type="GeneID" id="62758534"/>
<dbReference type="PATRIC" id="fig|742742.3.peg.751"/>
<dbReference type="NCBIfam" id="TIGR03581">
    <property type="entry name" value="EF_0839"/>
    <property type="match status" value="1"/>
</dbReference>
<evidence type="ECO:0008006" key="3">
    <source>
        <dbReference type="Google" id="ProtNLM"/>
    </source>
</evidence>
<dbReference type="Proteomes" id="UP000004830">
    <property type="component" value="Unassembled WGS sequence"/>
</dbReference>
<dbReference type="eggNOG" id="ENOG502Z844">
    <property type="taxonomic scope" value="Bacteria"/>
</dbReference>
<dbReference type="RefSeq" id="WP_009140812.1">
    <property type="nucleotide sequence ID" value="NZ_JH126468.1"/>
</dbReference>
<accession>G1WH56</accession>
<dbReference type="Gene3D" id="3.20.20.70">
    <property type="entry name" value="Aldolase class I"/>
    <property type="match status" value="1"/>
</dbReference>
<evidence type="ECO:0000313" key="2">
    <source>
        <dbReference type="Proteomes" id="UP000004830"/>
    </source>
</evidence>
<gene>
    <name evidence="1" type="ORF">HMPREF9452_00777</name>
</gene>
<dbReference type="EMBL" id="ADLS01000009">
    <property type="protein sequence ID" value="EGX67075.1"/>
    <property type="molecule type" value="Genomic_DNA"/>
</dbReference>
<dbReference type="OrthoDB" id="6580179at2"/>
<organism evidence="1 2">
    <name type="scientific">Collinsella tanakaei YIT 12063</name>
    <dbReference type="NCBI Taxonomy" id="742742"/>
    <lineage>
        <taxon>Bacteria</taxon>
        <taxon>Bacillati</taxon>
        <taxon>Actinomycetota</taxon>
        <taxon>Coriobacteriia</taxon>
        <taxon>Coriobacteriales</taxon>
        <taxon>Coriobacteriaceae</taxon>
        <taxon>Collinsella</taxon>
    </lineage>
</organism>
<evidence type="ECO:0000313" key="1">
    <source>
        <dbReference type="EMBL" id="EGX67075.1"/>
    </source>
</evidence>
<dbReference type="AlphaFoldDB" id="G1WH56"/>
<name>G1WH56_9ACTN</name>
<dbReference type="InterPro" id="IPR010763">
    <property type="entry name" value="DgaF"/>
</dbReference>